<evidence type="ECO:0000313" key="2">
    <source>
        <dbReference type="EMBL" id="KKN22979.1"/>
    </source>
</evidence>
<name>A0A0F9NYP3_9ZZZZ</name>
<dbReference type="EMBL" id="LAZR01003013">
    <property type="protein sequence ID" value="KKN22979.1"/>
    <property type="molecule type" value="Genomic_DNA"/>
</dbReference>
<dbReference type="GO" id="GO:0016887">
    <property type="term" value="F:ATP hydrolysis activity"/>
    <property type="evidence" value="ECO:0007669"/>
    <property type="project" value="InterPro"/>
</dbReference>
<protein>
    <recommendedName>
        <fullName evidence="1">ATPase dynein-related AAA domain-containing protein</fullName>
    </recommendedName>
</protein>
<accession>A0A0F9NYP3</accession>
<dbReference type="InterPro" id="IPR011704">
    <property type="entry name" value="ATPase_dyneun-rel_AAA"/>
</dbReference>
<dbReference type="Pfam" id="PF07728">
    <property type="entry name" value="AAA_5"/>
    <property type="match status" value="1"/>
</dbReference>
<gene>
    <name evidence="2" type="ORF">LCGC14_0909500</name>
</gene>
<sequence>MTNIDYLDTAISTCFSMRKIKNVIIEQKKRPFRLRPQNHLLIVSPFGTFKSAITQQLRKIALDDIFVNDDFTKPSIEGSISKDGEYVPSILINVGGKIFVIDEWNSVGTFGQNSMLSLLENQESSRSLGFKVKSPYRFRDRHGFVDYEVKDNLIRIKAIFSCIAYAMEYPNYDNSQKGKALLSRFSPLFIQPTKEYIKSGLRGELDINIQDCSRQIDNVIIPTKVFSDYQTKYDEYIDDNELWPSDTLDYGFIARTSSEITRYGIYNYLKTNNIYKETKKLKEIQIDDSSYFEQAFDFIQTILLQFTNPETKDKIVQYRLMKEKYPTANKSRLARLMGVSTTTISNYEEKLIGKDKT</sequence>
<reference evidence="2" key="1">
    <citation type="journal article" date="2015" name="Nature">
        <title>Complex archaea that bridge the gap between prokaryotes and eukaryotes.</title>
        <authorList>
            <person name="Spang A."/>
            <person name="Saw J.H."/>
            <person name="Jorgensen S.L."/>
            <person name="Zaremba-Niedzwiedzka K."/>
            <person name="Martijn J."/>
            <person name="Lind A.E."/>
            <person name="van Eijk R."/>
            <person name="Schleper C."/>
            <person name="Guy L."/>
            <person name="Ettema T.J."/>
        </authorList>
    </citation>
    <scope>NUCLEOTIDE SEQUENCE</scope>
</reference>
<dbReference type="AlphaFoldDB" id="A0A0F9NYP3"/>
<comment type="caution">
    <text evidence="2">The sequence shown here is derived from an EMBL/GenBank/DDBJ whole genome shotgun (WGS) entry which is preliminary data.</text>
</comment>
<organism evidence="2">
    <name type="scientific">marine sediment metagenome</name>
    <dbReference type="NCBI Taxonomy" id="412755"/>
    <lineage>
        <taxon>unclassified sequences</taxon>
        <taxon>metagenomes</taxon>
        <taxon>ecological metagenomes</taxon>
    </lineage>
</organism>
<feature type="domain" description="ATPase dynein-related AAA" evidence="1">
    <location>
        <begin position="39"/>
        <end position="185"/>
    </location>
</feature>
<evidence type="ECO:0000259" key="1">
    <source>
        <dbReference type="Pfam" id="PF07728"/>
    </source>
</evidence>
<dbReference type="GO" id="GO:0005524">
    <property type="term" value="F:ATP binding"/>
    <property type="evidence" value="ECO:0007669"/>
    <property type="project" value="InterPro"/>
</dbReference>
<proteinExistence type="predicted"/>